<feature type="region of interest" description="Disordered" evidence="1">
    <location>
        <begin position="760"/>
        <end position="792"/>
    </location>
</feature>
<dbReference type="PANTHER" id="PTHR33737">
    <property type="entry name" value="OS05G0121800 PROTEIN"/>
    <property type="match status" value="1"/>
</dbReference>
<dbReference type="PANTHER" id="PTHR33737:SF2">
    <property type="entry name" value="OS12G0102700 PROTEIN"/>
    <property type="match status" value="1"/>
</dbReference>
<feature type="region of interest" description="Disordered" evidence="1">
    <location>
        <begin position="308"/>
        <end position="381"/>
    </location>
</feature>
<gene>
    <name evidence="2" type="ORF">C2S53_007137</name>
</gene>
<feature type="compositionally biased region" description="Polar residues" evidence="1">
    <location>
        <begin position="350"/>
        <end position="367"/>
    </location>
</feature>
<dbReference type="AlphaFoldDB" id="A0AAD4NXN3"/>
<accession>A0AAD4NXN3</accession>
<proteinExistence type="predicted"/>
<evidence type="ECO:0000256" key="1">
    <source>
        <dbReference type="SAM" id="MobiDB-lite"/>
    </source>
</evidence>
<organism evidence="2 3">
    <name type="scientific">Perilla frutescens var. hirtella</name>
    <name type="common">Perilla citriodora</name>
    <name type="synonym">Perilla setoyensis</name>
    <dbReference type="NCBI Taxonomy" id="608512"/>
    <lineage>
        <taxon>Eukaryota</taxon>
        <taxon>Viridiplantae</taxon>
        <taxon>Streptophyta</taxon>
        <taxon>Embryophyta</taxon>
        <taxon>Tracheophyta</taxon>
        <taxon>Spermatophyta</taxon>
        <taxon>Magnoliopsida</taxon>
        <taxon>eudicotyledons</taxon>
        <taxon>Gunneridae</taxon>
        <taxon>Pentapetalae</taxon>
        <taxon>asterids</taxon>
        <taxon>lamiids</taxon>
        <taxon>Lamiales</taxon>
        <taxon>Lamiaceae</taxon>
        <taxon>Nepetoideae</taxon>
        <taxon>Elsholtzieae</taxon>
        <taxon>Perilla</taxon>
    </lineage>
</organism>
<reference evidence="2 3" key="1">
    <citation type="journal article" date="2021" name="Nat. Commun.">
        <title>Incipient diploidization of the medicinal plant Perilla within 10,000 years.</title>
        <authorList>
            <person name="Zhang Y."/>
            <person name="Shen Q."/>
            <person name="Leng L."/>
            <person name="Zhang D."/>
            <person name="Chen S."/>
            <person name="Shi Y."/>
            <person name="Ning Z."/>
            <person name="Chen S."/>
        </authorList>
    </citation>
    <scope>NUCLEOTIDE SEQUENCE [LARGE SCALE GENOMIC DNA]</scope>
    <source>
        <strain evidence="3">cv. PC099</strain>
    </source>
</reference>
<dbReference type="InterPro" id="IPR045882">
    <property type="entry name" value="GPT1/2"/>
</dbReference>
<feature type="region of interest" description="Disordered" evidence="1">
    <location>
        <begin position="692"/>
        <end position="719"/>
    </location>
</feature>
<feature type="compositionally biased region" description="Low complexity" evidence="1">
    <location>
        <begin position="398"/>
        <end position="431"/>
    </location>
</feature>
<feature type="compositionally biased region" description="Polar residues" evidence="1">
    <location>
        <begin position="521"/>
        <end position="533"/>
    </location>
</feature>
<feature type="compositionally biased region" description="Low complexity" evidence="1">
    <location>
        <begin position="631"/>
        <end position="644"/>
    </location>
</feature>
<keyword evidence="3" id="KW-1185">Reference proteome</keyword>
<feature type="compositionally biased region" description="Basic and acidic residues" evidence="1">
    <location>
        <begin position="435"/>
        <end position="457"/>
    </location>
</feature>
<protein>
    <submittedName>
        <fullName evidence="2">Mediator of RNA polymerase II transcription subunit-like protein</fullName>
    </submittedName>
</protein>
<dbReference type="GO" id="GO:0008017">
    <property type="term" value="F:microtubule binding"/>
    <property type="evidence" value="ECO:0007669"/>
    <property type="project" value="InterPro"/>
</dbReference>
<feature type="compositionally biased region" description="Low complexity" evidence="1">
    <location>
        <begin position="831"/>
        <end position="843"/>
    </location>
</feature>
<sequence length="1127" mass="116758">MEIEGCQEIDLEFEAHDLIDNYQFPDTADAKKEVNSLGIDANDHLPELHESTEPERNQKNGRYNLRKSLAWDSAFFTSAGVLDAEELSSMITKTDKKEKHILPGIQEEITGSTESISTLQSDCLTLETFEDDLFLDIRASIQRSSKKASNLIKSSSKIPAMELDGPAISSPKKEDFVFQTKSPKPGVKKTSGLQTVRMSKSQLKPIAKLSSGRSIIKQDSVQSQAGPIGKTGGTNSVLLKPLKTIGSSVPSSTAAKRESVGTGRVKPECGSSKQGSVPGKGIQLPKVSALGGSRKMLPKPAVALKSSSLGSLATSSVHSTRSSTSSDNSINTSSGNTAKPTLMTARRNLVKSNNISTGASASGSIPKTPSRAVPKNKLPAPSLSTYLKSTKISSSVSPASSISEWSSASSTTSSLVKQRSSISRTSLDTSSCRSVDGDSIRLDPRDNPTGQKAERQENQGAMKPALTSKKSSAESGTLHAPVKPSGLRLPSPKIGFFDGSSSRTPNGHQRSQSALPPKNGAATSTPTRSSNGKLKSGKVPTAKMATSLANKKSGSPKAASPASSQEKSHALVEASDVSVDVNDSSSLSLGVKGSATGETCQKAVEVEAENSKLKNAKVPTARLATSLVKIKSGSPKAASPASSQEKSRALVEASSVSVDVNDSSSLSPGVNGSGTGETCHCHKKVKVEAEAENGNLKSAEVPTESGSPKAASPASSQEKSCALVEASNVSMDVNDSSSLSLGVKGSGTGEAFQKKVEAEAENGNLKSADVPTAGMDASMDVNDSSSLSLGVKGSGTGEAFQKKVEAEAENGNLKSAEVPTAGMDASSPIMKSGSPKAASPASSQERSRALAKASSVSMDVNDSSSLSFGVKGSATGEACQKKVEAEAENGNLKSAEVPTARVDTSLANIKSGSPKAASPASSQEMLHDLVKTSSLTMDINDTSSLSFGVKGSATEEICQETVEVVAESGVKQVVVDASTGAVDKDNLGDLRLNGNMSSGDIETAIGEGISQIGDGILIKKDGLERNSIPTSEAIEKENDPAYCQVEGLTGDKRGIYQKNQELNCQLLCGTSECALSSTAAACRPPFALKNFSCSNEFVDKPADVVFQVAVAENTGFALPASIEKENS</sequence>
<feature type="compositionally biased region" description="Low complexity" evidence="1">
    <location>
        <begin position="704"/>
        <end position="719"/>
    </location>
</feature>
<feature type="compositionally biased region" description="Low complexity" evidence="1">
    <location>
        <begin position="575"/>
        <end position="585"/>
    </location>
</feature>
<feature type="region of interest" description="Disordered" evidence="1">
    <location>
        <begin position="398"/>
        <end position="585"/>
    </location>
</feature>
<dbReference type="EMBL" id="SDAM02029575">
    <property type="protein sequence ID" value="KAH6755880.1"/>
    <property type="molecule type" value="Genomic_DNA"/>
</dbReference>
<name>A0AAD4NXN3_PERFH</name>
<feature type="compositionally biased region" description="Low complexity" evidence="1">
    <location>
        <begin position="654"/>
        <end position="667"/>
    </location>
</feature>
<dbReference type="Proteomes" id="UP001190926">
    <property type="component" value="Unassembled WGS sequence"/>
</dbReference>
<feature type="region of interest" description="Disordered" evidence="1">
    <location>
        <begin position="808"/>
        <end position="856"/>
    </location>
</feature>
<feature type="region of interest" description="Disordered" evidence="1">
    <location>
        <begin position="630"/>
        <end position="678"/>
    </location>
</feature>
<feature type="region of interest" description="Disordered" evidence="1">
    <location>
        <begin position="246"/>
        <end position="285"/>
    </location>
</feature>
<feature type="compositionally biased region" description="Polar residues" evidence="1">
    <location>
        <begin position="499"/>
        <end position="514"/>
    </location>
</feature>
<evidence type="ECO:0000313" key="2">
    <source>
        <dbReference type="EMBL" id="KAH6755880.1"/>
    </source>
</evidence>
<feature type="compositionally biased region" description="Low complexity" evidence="1">
    <location>
        <begin position="308"/>
        <end position="337"/>
    </location>
</feature>
<feature type="compositionally biased region" description="Low complexity" evidence="1">
    <location>
        <begin position="549"/>
        <end position="565"/>
    </location>
</feature>
<comment type="caution">
    <text evidence="2">The sequence shown here is derived from an EMBL/GenBank/DDBJ whole genome shotgun (WGS) entry which is preliminary data.</text>
</comment>
<evidence type="ECO:0000313" key="3">
    <source>
        <dbReference type="Proteomes" id="UP001190926"/>
    </source>
</evidence>